<protein>
    <recommendedName>
        <fullName evidence="2">NodB homology domain-containing protein</fullName>
    </recommendedName>
</protein>
<sequence>MRVKRDELSGELWRLFTLEEERSTERDVHGRVLAKSLSGDPTVPVISEFLYERGFRAKWPRGKRFAACLTHDVDWAYPPPKHTEKVLRGGIGRVPLRAKVLWRLGSNSGWRLYNPYSLDRIIEVEREFSAVSSFMVKATPKEWLDEKHEDLYNLNYLASRLERLIDNGWEVGLHAGYASHDNSERLAREKALLESTLNGYRVAGVRMHYLRFSYPDTWLAVEAAGFKYDTTLAFPDRPGFRNGMCYPFHPVVNDRMLNILEIPLAVMDTTFWGYMRVQPSEALEMIRELAYRVERVGGVLTVLWHNNTFCELLYGEWGRMYRSLLSFLRDRGAWLTNCLNLWEYWVDNYG</sequence>
<proteinExistence type="predicted"/>
<reference evidence="1" key="1">
    <citation type="journal article" date="2020" name="mSystems">
        <title>Genome- and Community-Level Interaction Insights into Carbon Utilization and Element Cycling Functions of Hydrothermarchaeota in Hydrothermal Sediment.</title>
        <authorList>
            <person name="Zhou Z."/>
            <person name="Liu Y."/>
            <person name="Xu W."/>
            <person name="Pan J."/>
            <person name="Luo Z.H."/>
            <person name="Li M."/>
        </authorList>
    </citation>
    <scope>NUCLEOTIDE SEQUENCE</scope>
    <source>
        <strain evidence="1">SpSt-649</strain>
    </source>
</reference>
<evidence type="ECO:0000313" key="1">
    <source>
        <dbReference type="EMBL" id="HGM46234.1"/>
    </source>
</evidence>
<accession>A0A7C4D1G1</accession>
<dbReference type="CDD" id="cd10931">
    <property type="entry name" value="CE4_u7"/>
    <property type="match status" value="1"/>
</dbReference>
<dbReference type="AlphaFoldDB" id="A0A7C4D1G1"/>
<dbReference type="EMBL" id="DTBQ01000020">
    <property type="protein sequence ID" value="HGM46234.1"/>
    <property type="molecule type" value="Genomic_DNA"/>
</dbReference>
<gene>
    <name evidence="1" type="ORF">ENU21_00585</name>
</gene>
<name>A0A7C4D1G1_THEPE</name>
<evidence type="ECO:0008006" key="2">
    <source>
        <dbReference type="Google" id="ProtNLM"/>
    </source>
</evidence>
<dbReference type="SUPFAM" id="SSF88713">
    <property type="entry name" value="Glycoside hydrolase/deacetylase"/>
    <property type="match status" value="1"/>
</dbReference>
<dbReference type="InterPro" id="IPR011330">
    <property type="entry name" value="Glyco_hydro/deAcase_b/a-brl"/>
</dbReference>
<comment type="caution">
    <text evidence="1">The sequence shown here is derived from an EMBL/GenBank/DDBJ whole genome shotgun (WGS) entry which is preliminary data.</text>
</comment>
<dbReference type="GO" id="GO:0005975">
    <property type="term" value="P:carbohydrate metabolic process"/>
    <property type="evidence" value="ECO:0007669"/>
    <property type="project" value="InterPro"/>
</dbReference>
<organism evidence="1">
    <name type="scientific">Thermofilum pendens</name>
    <dbReference type="NCBI Taxonomy" id="2269"/>
    <lineage>
        <taxon>Archaea</taxon>
        <taxon>Thermoproteota</taxon>
        <taxon>Thermoprotei</taxon>
        <taxon>Thermofilales</taxon>
        <taxon>Thermofilaceae</taxon>
        <taxon>Thermofilum</taxon>
    </lineage>
</organism>
<dbReference type="Gene3D" id="3.20.20.370">
    <property type="entry name" value="Glycoside hydrolase/deacetylase"/>
    <property type="match status" value="1"/>
</dbReference>